<dbReference type="EC" id="1.3.1.76" evidence="2"/>
<dbReference type="STRING" id="52247.A0A4T0X8W1"/>
<dbReference type="EMBL" id="SELW01000040">
    <property type="protein sequence ID" value="TID31174.1"/>
    <property type="molecule type" value="Genomic_DNA"/>
</dbReference>
<dbReference type="Proteomes" id="UP000307173">
    <property type="component" value="Unassembled WGS sequence"/>
</dbReference>
<dbReference type="InterPro" id="IPR028281">
    <property type="entry name" value="Sirohaem_synthase_central"/>
</dbReference>
<dbReference type="InterPro" id="IPR036291">
    <property type="entry name" value="NAD(P)-bd_dom_sf"/>
</dbReference>
<keyword evidence="3" id="KW-0560">Oxidoreductase</keyword>
<accession>A0A4T0X8W1</accession>
<evidence type="ECO:0000313" key="8">
    <source>
        <dbReference type="EMBL" id="TID31174.1"/>
    </source>
</evidence>
<keyword evidence="5" id="KW-0627">Porphyrin biosynthesis</keyword>
<dbReference type="PANTHER" id="PTHR35330:SF1">
    <property type="entry name" value="SIROHEME BIOSYNTHESIS PROTEIN MET8"/>
    <property type="match status" value="1"/>
</dbReference>
<dbReference type="AlphaFoldDB" id="A0A4T0X8W1"/>
<dbReference type="InterPro" id="IPR028162">
    <property type="entry name" value="Met8_C"/>
</dbReference>
<feature type="domain" description="Siroheme biosynthesis protein Met8 C-terminal" evidence="6">
    <location>
        <begin position="199"/>
        <end position="263"/>
    </location>
</feature>
<evidence type="ECO:0000256" key="2">
    <source>
        <dbReference type="ARBA" id="ARBA00012400"/>
    </source>
</evidence>
<dbReference type="InterPro" id="IPR028161">
    <property type="entry name" value="Met8-like"/>
</dbReference>
<comment type="pathway">
    <text evidence="1">Porphyrin-containing compound metabolism; siroheme biosynthesis; sirohydrochlorin from precorrin-2: step 1/1.</text>
</comment>
<evidence type="ECO:0000313" key="9">
    <source>
        <dbReference type="Proteomes" id="UP000307173"/>
    </source>
</evidence>
<protein>
    <recommendedName>
        <fullName evidence="2">precorrin-2 dehydrogenase</fullName>
        <ecNumber evidence="2">1.3.1.76</ecNumber>
    </recommendedName>
</protein>
<dbReference type="PANTHER" id="PTHR35330">
    <property type="entry name" value="SIROHEME BIOSYNTHESIS PROTEIN MET8"/>
    <property type="match status" value="1"/>
</dbReference>
<reference evidence="8 9" key="1">
    <citation type="journal article" date="2019" name="Front. Genet.">
        <title>Whole-Genome Sequencing of the Opportunistic Yeast Pathogen Candida inconspicua Uncovers Its Hybrid Origin.</title>
        <authorList>
            <person name="Mixao V."/>
            <person name="Hansen A.P."/>
            <person name="Saus E."/>
            <person name="Boekhout T."/>
            <person name="Lass-Florl C."/>
            <person name="Gabaldon T."/>
        </authorList>
    </citation>
    <scope>NUCLEOTIDE SEQUENCE [LARGE SCALE GENOMIC DNA]</scope>
    <source>
        <strain evidence="8 9">CBS 180</strain>
    </source>
</reference>
<dbReference type="GO" id="GO:0004325">
    <property type="term" value="F:ferrochelatase activity"/>
    <property type="evidence" value="ECO:0007669"/>
    <property type="project" value="InterPro"/>
</dbReference>
<dbReference type="GO" id="GO:0043115">
    <property type="term" value="F:precorrin-2 dehydrogenase activity"/>
    <property type="evidence" value="ECO:0007669"/>
    <property type="project" value="UniProtKB-EC"/>
</dbReference>
<dbReference type="Pfam" id="PF14824">
    <property type="entry name" value="Sirohm_synth_M"/>
    <property type="match status" value="1"/>
</dbReference>
<dbReference type="SUPFAM" id="SSF51735">
    <property type="entry name" value="NAD(P)-binding Rossmann-fold domains"/>
    <property type="match status" value="1"/>
</dbReference>
<dbReference type="GO" id="GO:0019354">
    <property type="term" value="P:siroheme biosynthetic process"/>
    <property type="evidence" value="ECO:0007669"/>
    <property type="project" value="UniProtKB-UniPathway"/>
</dbReference>
<gene>
    <name evidence="8" type="ORF">CANINC_000221</name>
</gene>
<keyword evidence="9" id="KW-1185">Reference proteome</keyword>
<dbReference type="OrthoDB" id="1721126at2759"/>
<dbReference type="Pfam" id="PF14823">
    <property type="entry name" value="Sirohm_synth_C"/>
    <property type="match status" value="1"/>
</dbReference>
<evidence type="ECO:0000259" key="6">
    <source>
        <dbReference type="Pfam" id="PF14823"/>
    </source>
</evidence>
<dbReference type="Gene3D" id="3.30.160.110">
    <property type="entry name" value="Siroheme synthase, domain 2"/>
    <property type="match status" value="1"/>
</dbReference>
<evidence type="ECO:0000256" key="1">
    <source>
        <dbReference type="ARBA" id="ARBA00005010"/>
    </source>
</evidence>
<evidence type="ECO:0000256" key="4">
    <source>
        <dbReference type="ARBA" id="ARBA00023027"/>
    </source>
</evidence>
<sequence length="275" mass="31679">MDTEEVIPPVGGGSLMLAWQVRNKRVLVVGAGDVALSRVDHLLVADAKITVVTGPTVHPTIVKYNELGLLDNLVVRNFEMKDLLMYEQQGLRESVFTNVLDEEDDERSTELIQELEMQKFHMVLTCITDYDLSLRIWKKCKRLGLNVNLADKPKFCDFYFGSVYRQGPLQIMISTNGKSPRLCNRIKNKMLIPLFEDLNLDVAVENLSYLRGKLRNEIHPGEETDTIKERMDWNRKITDFYSIKEWCSMSKAKIDRIVNLYPELPVAEELNELNL</sequence>
<dbReference type="Gene3D" id="1.10.3280.10">
    <property type="entry name" value="Siroheme synthase, domain 3"/>
    <property type="match status" value="1"/>
</dbReference>
<dbReference type="Gene3D" id="3.40.50.720">
    <property type="entry name" value="NAD(P)-binding Rossmann-like Domain"/>
    <property type="match status" value="1"/>
</dbReference>
<name>A0A4T0X8W1_9ASCO</name>
<dbReference type="UniPathway" id="UPA00262">
    <property type="reaction ID" value="UER00222"/>
</dbReference>
<comment type="caution">
    <text evidence="8">The sequence shown here is derived from an EMBL/GenBank/DDBJ whole genome shotgun (WGS) entry which is preliminary data.</text>
</comment>
<proteinExistence type="predicted"/>
<dbReference type="Pfam" id="PF13241">
    <property type="entry name" value="NAD_binding_7"/>
    <property type="match status" value="1"/>
</dbReference>
<evidence type="ECO:0000256" key="3">
    <source>
        <dbReference type="ARBA" id="ARBA00023002"/>
    </source>
</evidence>
<feature type="domain" description="Siroheme synthase central" evidence="7">
    <location>
        <begin position="166"/>
        <end position="189"/>
    </location>
</feature>
<evidence type="ECO:0000259" key="7">
    <source>
        <dbReference type="Pfam" id="PF14824"/>
    </source>
</evidence>
<keyword evidence="4" id="KW-0520">NAD</keyword>
<evidence type="ECO:0000256" key="5">
    <source>
        <dbReference type="ARBA" id="ARBA00023244"/>
    </source>
</evidence>
<dbReference type="SUPFAM" id="SSF75615">
    <property type="entry name" value="Siroheme synthase middle domains-like"/>
    <property type="match status" value="1"/>
</dbReference>
<organism evidence="8 9">
    <name type="scientific">Pichia inconspicua</name>
    <dbReference type="NCBI Taxonomy" id="52247"/>
    <lineage>
        <taxon>Eukaryota</taxon>
        <taxon>Fungi</taxon>
        <taxon>Dikarya</taxon>
        <taxon>Ascomycota</taxon>
        <taxon>Saccharomycotina</taxon>
        <taxon>Pichiomycetes</taxon>
        <taxon>Pichiales</taxon>
        <taxon>Pichiaceae</taxon>
        <taxon>Pichia</taxon>
    </lineage>
</organism>